<evidence type="ECO:0000313" key="3">
    <source>
        <dbReference type="Proteomes" id="UP000682733"/>
    </source>
</evidence>
<reference evidence="2" key="1">
    <citation type="submission" date="2021-02" db="EMBL/GenBank/DDBJ databases">
        <authorList>
            <person name="Nowell W R."/>
        </authorList>
    </citation>
    <scope>NUCLEOTIDE SEQUENCE</scope>
</reference>
<dbReference type="Proteomes" id="UP000677228">
    <property type="component" value="Unassembled WGS sequence"/>
</dbReference>
<sequence length="87" mass="10187">MYTYAIRQQASTFTPALAEKESRQFCHNQPSTVDKRWGPKPLDGPISIDFISQMLEARKVKSYPYSNKIRNKIITLCRTSYRKNLMK</sequence>
<dbReference type="EMBL" id="CAJNOK010070583">
    <property type="protein sequence ID" value="CAF1662154.1"/>
    <property type="molecule type" value="Genomic_DNA"/>
</dbReference>
<accession>A0A8S2XXN2</accession>
<organism evidence="2 3">
    <name type="scientific">Didymodactylos carnosus</name>
    <dbReference type="NCBI Taxonomy" id="1234261"/>
    <lineage>
        <taxon>Eukaryota</taxon>
        <taxon>Metazoa</taxon>
        <taxon>Spiralia</taxon>
        <taxon>Gnathifera</taxon>
        <taxon>Rotifera</taxon>
        <taxon>Eurotatoria</taxon>
        <taxon>Bdelloidea</taxon>
        <taxon>Philodinida</taxon>
        <taxon>Philodinidae</taxon>
        <taxon>Didymodactylos</taxon>
    </lineage>
</organism>
<evidence type="ECO:0000313" key="1">
    <source>
        <dbReference type="EMBL" id="CAF1662154.1"/>
    </source>
</evidence>
<comment type="caution">
    <text evidence="2">The sequence shown here is derived from an EMBL/GenBank/DDBJ whole genome shotgun (WGS) entry which is preliminary data.</text>
</comment>
<dbReference type="EMBL" id="CAJOBA010101443">
    <property type="protein sequence ID" value="CAF4521689.1"/>
    <property type="molecule type" value="Genomic_DNA"/>
</dbReference>
<evidence type="ECO:0000313" key="2">
    <source>
        <dbReference type="EMBL" id="CAF4521689.1"/>
    </source>
</evidence>
<dbReference type="Proteomes" id="UP000682733">
    <property type="component" value="Unassembled WGS sequence"/>
</dbReference>
<protein>
    <submittedName>
        <fullName evidence="2">Uncharacterized protein</fullName>
    </submittedName>
</protein>
<proteinExistence type="predicted"/>
<dbReference type="AlphaFoldDB" id="A0A8S2XXN2"/>
<name>A0A8S2XXN2_9BILA</name>
<gene>
    <name evidence="1" type="ORF">OVA965_LOCUS45337</name>
    <name evidence="2" type="ORF">TMI583_LOCUS48743</name>
</gene>